<reference evidence="2 3" key="1">
    <citation type="journal article" date="2019" name="Int. J. Syst. Evol. Microbiol.">
        <title>The Global Catalogue of Microorganisms (GCM) 10K type strain sequencing project: providing services to taxonomists for standard genome sequencing and annotation.</title>
        <authorList>
            <consortium name="The Broad Institute Genomics Platform"/>
            <consortium name="The Broad Institute Genome Sequencing Center for Infectious Disease"/>
            <person name="Wu L."/>
            <person name="Ma J."/>
        </authorList>
    </citation>
    <scope>NUCLEOTIDE SEQUENCE [LARGE SCALE GENOMIC DNA]</scope>
    <source>
        <strain evidence="2 3">JCM 11117</strain>
    </source>
</reference>
<evidence type="ECO:0000313" key="2">
    <source>
        <dbReference type="EMBL" id="GAA0929171.1"/>
    </source>
</evidence>
<organism evidence="2 3">
    <name type="scientific">Pseudonocardia zijingensis</name>
    <dbReference type="NCBI Taxonomy" id="153376"/>
    <lineage>
        <taxon>Bacteria</taxon>
        <taxon>Bacillati</taxon>
        <taxon>Actinomycetota</taxon>
        <taxon>Actinomycetes</taxon>
        <taxon>Pseudonocardiales</taxon>
        <taxon>Pseudonocardiaceae</taxon>
        <taxon>Pseudonocardia</taxon>
    </lineage>
</organism>
<keyword evidence="3" id="KW-1185">Reference proteome</keyword>
<evidence type="ECO:0000313" key="3">
    <source>
        <dbReference type="Proteomes" id="UP001499967"/>
    </source>
</evidence>
<feature type="region of interest" description="Disordered" evidence="1">
    <location>
        <begin position="1"/>
        <end position="21"/>
    </location>
</feature>
<name>A0ABN1PJL6_9PSEU</name>
<dbReference type="EMBL" id="BAAAHP010000045">
    <property type="protein sequence ID" value="GAA0929171.1"/>
    <property type="molecule type" value="Genomic_DNA"/>
</dbReference>
<proteinExistence type="predicted"/>
<accession>A0ABN1PJL6</accession>
<evidence type="ECO:0000256" key="1">
    <source>
        <dbReference type="SAM" id="MobiDB-lite"/>
    </source>
</evidence>
<protein>
    <submittedName>
        <fullName evidence="2">Uncharacterized protein</fullName>
    </submittedName>
</protein>
<sequence length="114" mass="12401">MIGGKAIAQPSPGWRGGGVAEHDRPTTLAWVRRHLAAGERIVGVDALRGGITAEMQRLTVSARLYWRVRDAPAASEEVQVVSQPWREAGRTELTTRVVEARLDAYLTAVLDTLG</sequence>
<comment type="caution">
    <text evidence="2">The sequence shown here is derived from an EMBL/GenBank/DDBJ whole genome shotgun (WGS) entry which is preliminary data.</text>
</comment>
<dbReference type="Proteomes" id="UP001499967">
    <property type="component" value="Unassembled WGS sequence"/>
</dbReference>
<gene>
    <name evidence="2" type="ORF">GCM10009559_15790</name>
</gene>